<organism evidence="1 2">
    <name type="scientific">Synergistes jonesii</name>
    <dbReference type="NCBI Taxonomy" id="2754"/>
    <lineage>
        <taxon>Bacteria</taxon>
        <taxon>Thermotogati</taxon>
        <taxon>Synergistota</taxon>
        <taxon>Synergistia</taxon>
        <taxon>Synergistales</taxon>
        <taxon>Synergistaceae</taxon>
        <taxon>Synergistes</taxon>
    </lineage>
</organism>
<keyword evidence="2" id="KW-1185">Reference proteome</keyword>
<protein>
    <submittedName>
        <fullName evidence="1">Uncharacterized protein</fullName>
    </submittedName>
</protein>
<comment type="caution">
    <text evidence="1">The sequence shown here is derived from an EMBL/GenBank/DDBJ whole genome shotgun (WGS) entry which is preliminary data.</text>
</comment>
<dbReference type="AlphaFoldDB" id="A0A073IQE3"/>
<dbReference type="Proteomes" id="UP000027665">
    <property type="component" value="Unassembled WGS sequence"/>
</dbReference>
<evidence type="ECO:0000313" key="2">
    <source>
        <dbReference type="Proteomes" id="UP000027665"/>
    </source>
</evidence>
<dbReference type="STRING" id="2754.EH55_06945"/>
<gene>
    <name evidence="1" type="ORF">EH55_06945</name>
</gene>
<sequence length="91" mass="10004">MAIIKFCDKCGCIVHGVNRGGDSVVTTYTEGVKGAEGKSRTTRLYLCDACRVVFYEAAADFHAVLLETKEEARRKIMKMCGKTDAEEHAVV</sequence>
<accession>A0A073IQE3</accession>
<evidence type="ECO:0000313" key="1">
    <source>
        <dbReference type="EMBL" id="KEJ91706.1"/>
    </source>
</evidence>
<name>A0A073IQE3_9BACT</name>
<dbReference type="RefSeq" id="WP_037976991.1">
    <property type="nucleotide sequence ID" value="NZ_JMKI01000037.1"/>
</dbReference>
<reference evidence="1 2" key="1">
    <citation type="submission" date="2014-04" db="EMBL/GenBank/DDBJ databases">
        <title>Draft Genome Sequence of Synergistes jonesii.</title>
        <authorList>
            <person name="Coil D.A."/>
            <person name="Eisen J.A."/>
            <person name="Holland-Moritz H.E."/>
        </authorList>
    </citation>
    <scope>NUCLEOTIDE SEQUENCE [LARGE SCALE GENOMIC DNA]</scope>
    <source>
        <strain evidence="1 2">78-1</strain>
    </source>
</reference>
<dbReference type="EMBL" id="JMKI01000037">
    <property type="protein sequence ID" value="KEJ91706.1"/>
    <property type="molecule type" value="Genomic_DNA"/>
</dbReference>
<dbReference type="GeneID" id="90983996"/>
<proteinExistence type="predicted"/>